<dbReference type="Proteomes" id="UP001207468">
    <property type="component" value="Unassembled WGS sequence"/>
</dbReference>
<organism evidence="1 2">
    <name type="scientific">Russula earlei</name>
    <dbReference type="NCBI Taxonomy" id="71964"/>
    <lineage>
        <taxon>Eukaryota</taxon>
        <taxon>Fungi</taxon>
        <taxon>Dikarya</taxon>
        <taxon>Basidiomycota</taxon>
        <taxon>Agaricomycotina</taxon>
        <taxon>Agaricomycetes</taxon>
        <taxon>Russulales</taxon>
        <taxon>Russulaceae</taxon>
        <taxon>Russula</taxon>
    </lineage>
</organism>
<sequence length="331" mass="36960">MARRVVSWVKNEPDVSPVPSSATASTLSIVSFDSTFSDLPMATPEAHGAKHSELGVKDMSATNLQKGASSTEDPFLRHDKYYFKDGNITFLVEGTLYCVHRYFFSRDSTYFSTKLAQLDVIDHEPLRTIVSLSEVESKDFEAFLSVIYPEDFDEHSLSYEQWKSVLHLSTRWGFASLRRLAVRSIKPPTACDKLLLARTYGVDHWVIPALSALCERKTPISLKEGRMMSIDDVVLVSTIREEIRTRPRSTPVIPSRIEAAQARMLANVASDDVPTDSSESEASEMEPSREPVTSFTIRTNGYEDTNKVAEGAAVKTDNKDESDKHVVSPTL</sequence>
<reference evidence="1" key="1">
    <citation type="submission" date="2021-03" db="EMBL/GenBank/DDBJ databases">
        <title>Evolutionary priming and transition to the ectomycorrhizal habit in an iconic lineage of mushroom-forming fungi: is preadaptation a requirement?</title>
        <authorList>
            <consortium name="DOE Joint Genome Institute"/>
            <person name="Looney B.P."/>
            <person name="Miyauchi S."/>
            <person name="Morin E."/>
            <person name="Drula E."/>
            <person name="Courty P.E."/>
            <person name="Chicoki N."/>
            <person name="Fauchery L."/>
            <person name="Kohler A."/>
            <person name="Kuo A."/>
            <person name="LaButti K."/>
            <person name="Pangilinan J."/>
            <person name="Lipzen A."/>
            <person name="Riley R."/>
            <person name="Andreopoulos W."/>
            <person name="He G."/>
            <person name="Johnson J."/>
            <person name="Barry K.W."/>
            <person name="Grigoriev I.V."/>
            <person name="Nagy L."/>
            <person name="Hibbett D."/>
            <person name="Henrissat B."/>
            <person name="Matheny P.B."/>
            <person name="Labbe J."/>
            <person name="Martin A.F."/>
        </authorList>
    </citation>
    <scope>NUCLEOTIDE SEQUENCE</scope>
    <source>
        <strain evidence="1">BPL698</strain>
    </source>
</reference>
<protein>
    <submittedName>
        <fullName evidence="1">Uncharacterized protein</fullName>
    </submittedName>
</protein>
<dbReference type="EMBL" id="JAGFNK010000326">
    <property type="protein sequence ID" value="KAI9452808.1"/>
    <property type="molecule type" value="Genomic_DNA"/>
</dbReference>
<evidence type="ECO:0000313" key="1">
    <source>
        <dbReference type="EMBL" id="KAI9452808.1"/>
    </source>
</evidence>
<keyword evidence="2" id="KW-1185">Reference proteome</keyword>
<proteinExistence type="predicted"/>
<evidence type="ECO:0000313" key="2">
    <source>
        <dbReference type="Proteomes" id="UP001207468"/>
    </source>
</evidence>
<accession>A0ACC0TZV6</accession>
<gene>
    <name evidence="1" type="ORF">F5148DRAFT_1235274</name>
</gene>
<comment type="caution">
    <text evidence="1">The sequence shown here is derived from an EMBL/GenBank/DDBJ whole genome shotgun (WGS) entry which is preliminary data.</text>
</comment>
<name>A0ACC0TZV6_9AGAM</name>